<sequence length="376" mass="42303">MTLYKAGIERALAHGMIAWCLEPTVRITIKLSIIQRPFLLAISGAYRTTSTAALQVILGISPLHLQLQREAHGTALYRLRRPLSTNVIDIDPSEIAEKTTGCSAHPSEHPSPTQIYLDLYRLLETEKGMGAAFCVMTKIKTSHRWSTRLSLRNTVFQAEFLALLKALEHVVNSTIDYSYRQPSQHPISRKSKESRYNCRKIFMLLHSHPHIRVSWIKARAGYIGNEEADRLVNAAAETENFPGTPFELPKSFLKTFMRQKMMATRQMAWDDGYTGRLISSISIQLSTSFPKLSCNQSAGHATKFCVSQDMDLSHRFSKDSTLTEPHSALVGNRHTNPLCHGFPPHSLLPYGTTQPTTSASLDPQRSQQFNIKKEDP</sequence>
<organism evidence="3 4">
    <name type="scientific">Araneus ventricosus</name>
    <name type="common">Orbweaver spider</name>
    <name type="synonym">Epeira ventricosa</name>
    <dbReference type="NCBI Taxonomy" id="182803"/>
    <lineage>
        <taxon>Eukaryota</taxon>
        <taxon>Metazoa</taxon>
        <taxon>Ecdysozoa</taxon>
        <taxon>Arthropoda</taxon>
        <taxon>Chelicerata</taxon>
        <taxon>Arachnida</taxon>
        <taxon>Araneae</taxon>
        <taxon>Araneomorphae</taxon>
        <taxon>Entelegynae</taxon>
        <taxon>Araneoidea</taxon>
        <taxon>Araneidae</taxon>
        <taxon>Araneus</taxon>
    </lineage>
</organism>
<dbReference type="GO" id="GO:0004523">
    <property type="term" value="F:RNA-DNA hybrid ribonuclease activity"/>
    <property type="evidence" value="ECO:0007669"/>
    <property type="project" value="InterPro"/>
</dbReference>
<gene>
    <name evidence="3" type="ORF">AVEN_196300_1</name>
</gene>
<evidence type="ECO:0000256" key="1">
    <source>
        <dbReference type="SAM" id="MobiDB-lite"/>
    </source>
</evidence>
<evidence type="ECO:0000313" key="4">
    <source>
        <dbReference type="Proteomes" id="UP000499080"/>
    </source>
</evidence>
<feature type="region of interest" description="Disordered" evidence="1">
    <location>
        <begin position="345"/>
        <end position="376"/>
    </location>
</feature>
<dbReference type="EMBL" id="BGPR01006062">
    <property type="protein sequence ID" value="GBN15759.1"/>
    <property type="molecule type" value="Genomic_DNA"/>
</dbReference>
<name>A0A4Y2LMS9_ARAVE</name>
<dbReference type="Gene3D" id="3.30.420.10">
    <property type="entry name" value="Ribonuclease H-like superfamily/Ribonuclease H"/>
    <property type="match status" value="1"/>
</dbReference>
<evidence type="ECO:0000313" key="3">
    <source>
        <dbReference type="EMBL" id="GBN15759.1"/>
    </source>
</evidence>
<dbReference type="GO" id="GO:0003676">
    <property type="term" value="F:nucleic acid binding"/>
    <property type="evidence" value="ECO:0007669"/>
    <property type="project" value="InterPro"/>
</dbReference>
<comment type="caution">
    <text evidence="3">The sequence shown here is derived from an EMBL/GenBank/DDBJ whole genome shotgun (WGS) entry which is preliminary data.</text>
</comment>
<dbReference type="InterPro" id="IPR002156">
    <property type="entry name" value="RNaseH_domain"/>
</dbReference>
<dbReference type="Proteomes" id="UP000499080">
    <property type="component" value="Unassembled WGS sequence"/>
</dbReference>
<reference evidence="3 4" key="1">
    <citation type="journal article" date="2019" name="Sci. Rep.">
        <title>Orb-weaving spider Araneus ventricosus genome elucidates the spidroin gene catalogue.</title>
        <authorList>
            <person name="Kono N."/>
            <person name="Nakamura H."/>
            <person name="Ohtoshi R."/>
            <person name="Moran D.A.P."/>
            <person name="Shinohara A."/>
            <person name="Yoshida Y."/>
            <person name="Fujiwara M."/>
            <person name="Mori M."/>
            <person name="Tomita M."/>
            <person name="Arakawa K."/>
        </authorList>
    </citation>
    <scope>NUCLEOTIDE SEQUENCE [LARGE SCALE GENOMIC DNA]</scope>
</reference>
<keyword evidence="4" id="KW-1185">Reference proteome</keyword>
<dbReference type="SUPFAM" id="SSF53098">
    <property type="entry name" value="Ribonuclease H-like"/>
    <property type="match status" value="1"/>
</dbReference>
<protein>
    <recommendedName>
        <fullName evidence="2">RNase H type-1 domain-containing protein</fullName>
    </recommendedName>
</protein>
<dbReference type="InterPro" id="IPR012337">
    <property type="entry name" value="RNaseH-like_sf"/>
</dbReference>
<feature type="domain" description="RNase H type-1" evidence="2">
    <location>
        <begin position="116"/>
        <end position="236"/>
    </location>
</feature>
<dbReference type="AlphaFoldDB" id="A0A4Y2LMS9"/>
<proteinExistence type="predicted"/>
<feature type="compositionally biased region" description="Polar residues" evidence="1">
    <location>
        <begin position="351"/>
        <end position="370"/>
    </location>
</feature>
<accession>A0A4Y2LMS9</accession>
<dbReference type="InterPro" id="IPR036397">
    <property type="entry name" value="RNaseH_sf"/>
</dbReference>
<evidence type="ECO:0000259" key="2">
    <source>
        <dbReference type="Pfam" id="PF00075"/>
    </source>
</evidence>
<dbReference type="Pfam" id="PF00075">
    <property type="entry name" value="RNase_H"/>
    <property type="match status" value="1"/>
</dbReference>